<protein>
    <submittedName>
        <fullName evidence="4">Putative glutamate--cysteine ligase 2</fullName>
        <ecNumber evidence="4">6.3.2.2</ecNumber>
    </submittedName>
</protein>
<dbReference type="GO" id="GO:0005524">
    <property type="term" value="F:ATP binding"/>
    <property type="evidence" value="ECO:0007669"/>
    <property type="project" value="UniProtKB-KW"/>
</dbReference>
<keyword evidence="3" id="KW-0067">ATP-binding</keyword>
<keyword evidence="2" id="KW-0547">Nucleotide-binding</keyword>
<dbReference type="EC" id="6.3.2.2" evidence="4"/>
<organism evidence="4">
    <name type="scientific">mine drainage metagenome</name>
    <dbReference type="NCBI Taxonomy" id="410659"/>
    <lineage>
        <taxon>unclassified sequences</taxon>
        <taxon>metagenomes</taxon>
        <taxon>ecological metagenomes</taxon>
    </lineage>
</organism>
<dbReference type="PANTHER" id="PTHR36510:SF1">
    <property type="entry name" value="GLUTAMATE--CYSTEINE LIGASE 2-RELATED"/>
    <property type="match status" value="1"/>
</dbReference>
<proteinExistence type="inferred from homology"/>
<dbReference type="Pfam" id="PF04107">
    <property type="entry name" value="GCS2"/>
    <property type="match status" value="1"/>
</dbReference>
<dbReference type="Gene3D" id="3.30.590.20">
    <property type="match status" value="1"/>
</dbReference>
<dbReference type="EMBL" id="MLJW01000631">
    <property type="protein sequence ID" value="OIQ84268.1"/>
    <property type="molecule type" value="Genomic_DNA"/>
</dbReference>
<dbReference type="AlphaFoldDB" id="A0A1J5QWV1"/>
<comment type="caution">
    <text evidence="4">The sequence shown here is derived from an EMBL/GenBank/DDBJ whole genome shotgun (WGS) entry which is preliminary data.</text>
</comment>
<evidence type="ECO:0000256" key="2">
    <source>
        <dbReference type="ARBA" id="ARBA00022741"/>
    </source>
</evidence>
<dbReference type="GO" id="GO:0042398">
    <property type="term" value="P:modified amino acid biosynthetic process"/>
    <property type="evidence" value="ECO:0007669"/>
    <property type="project" value="InterPro"/>
</dbReference>
<dbReference type="HAMAP" id="MF_01609">
    <property type="entry name" value="Glu_cys_ligase_2"/>
    <property type="match status" value="1"/>
</dbReference>
<dbReference type="GO" id="GO:0004357">
    <property type="term" value="F:glutamate-cysteine ligase activity"/>
    <property type="evidence" value="ECO:0007669"/>
    <property type="project" value="UniProtKB-EC"/>
</dbReference>
<evidence type="ECO:0000256" key="1">
    <source>
        <dbReference type="ARBA" id="ARBA00022598"/>
    </source>
</evidence>
<dbReference type="InterPro" id="IPR011793">
    <property type="entry name" value="YbdK"/>
</dbReference>
<reference evidence="4" key="1">
    <citation type="submission" date="2016-10" db="EMBL/GenBank/DDBJ databases">
        <title>Sequence of Gallionella enrichment culture.</title>
        <authorList>
            <person name="Poehlein A."/>
            <person name="Muehling M."/>
            <person name="Daniel R."/>
        </authorList>
    </citation>
    <scope>NUCLEOTIDE SEQUENCE</scope>
</reference>
<name>A0A1J5QWV1_9ZZZZ</name>
<evidence type="ECO:0000313" key="4">
    <source>
        <dbReference type="EMBL" id="OIQ84268.1"/>
    </source>
</evidence>
<dbReference type="NCBIfam" id="NF010043">
    <property type="entry name" value="PRK13517.1-3"/>
    <property type="match status" value="1"/>
</dbReference>
<dbReference type="NCBIfam" id="NF010044">
    <property type="entry name" value="PRK13517.1-4"/>
    <property type="match status" value="1"/>
</dbReference>
<dbReference type="InterPro" id="IPR050141">
    <property type="entry name" value="GCL_type2/YbdK_subfam"/>
</dbReference>
<dbReference type="SUPFAM" id="SSF55931">
    <property type="entry name" value="Glutamine synthetase/guanido kinase"/>
    <property type="match status" value="1"/>
</dbReference>
<dbReference type="NCBIfam" id="NF010042">
    <property type="entry name" value="PRK13517.1-2"/>
    <property type="match status" value="1"/>
</dbReference>
<gene>
    <name evidence="4" type="primary">ybdK_2</name>
    <name evidence="4" type="ORF">GALL_339210</name>
</gene>
<dbReference type="PANTHER" id="PTHR36510">
    <property type="entry name" value="GLUTAMATE--CYSTEINE LIGASE 2-RELATED"/>
    <property type="match status" value="1"/>
</dbReference>
<dbReference type="InterPro" id="IPR006336">
    <property type="entry name" value="GCS2"/>
</dbReference>
<keyword evidence="1 4" id="KW-0436">Ligase</keyword>
<sequence>MDIPFARSARSSVGIEWELALVDKDSGDLRQVAQTVLDAVRPPTGGEHPHIRQELLLNTVEVVSGVCRTVGEAGADLERAIAEVRTVTDPLRVELMCAGTHPFAQWAHQKVTDKERYATLIDRTQWWGRQMLIYGVHVHVGIEDRDKVLPISRAMVTTFAHLQSLSASSPFWGGKDTGYASNRALMFQQLPTAGLGFQFERWDQLEAYVADMLHTGVIDQFDEIRWDIRPSPRFGTLEMRICDGASNITEVKALAALTHCLVEHYSTLLDEGRPLPTIPPWFAQENKWRSARYGMDAIIILDASGEEGLVTDAVTELLRELEPVAERLGCAAELDSVRLILRRGASYQRQRAAARRAGGELDAVVASLVAEMRAGRPL</sequence>
<dbReference type="InterPro" id="IPR014746">
    <property type="entry name" value="Gln_synth/guanido_kin_cat_dom"/>
</dbReference>
<dbReference type="NCBIfam" id="TIGR02050">
    <property type="entry name" value="gshA_cyan_rel"/>
    <property type="match status" value="1"/>
</dbReference>
<evidence type="ECO:0000256" key="3">
    <source>
        <dbReference type="ARBA" id="ARBA00022840"/>
    </source>
</evidence>
<accession>A0A1J5QWV1</accession>